<reference evidence="1 2" key="1">
    <citation type="submission" date="2019-11" db="EMBL/GenBank/DDBJ databases">
        <authorList>
            <person name="Im W.T."/>
        </authorList>
    </citation>
    <scope>NUCLEOTIDE SEQUENCE [LARGE SCALE GENOMIC DNA]</scope>
    <source>
        <strain evidence="1 2">SB-02</strain>
    </source>
</reference>
<dbReference type="Proteomes" id="UP000426027">
    <property type="component" value="Chromosome"/>
</dbReference>
<keyword evidence="2" id="KW-1185">Reference proteome</keyword>
<dbReference type="RefSeq" id="WP_157476973.1">
    <property type="nucleotide sequence ID" value="NZ_CP046566.1"/>
</dbReference>
<proteinExistence type="predicted"/>
<evidence type="ECO:0000313" key="1">
    <source>
        <dbReference type="EMBL" id="QGW27321.1"/>
    </source>
</evidence>
<accession>A0A6I6GXJ9</accession>
<dbReference type="EMBL" id="CP046566">
    <property type="protein sequence ID" value="QGW27321.1"/>
    <property type="molecule type" value="Genomic_DNA"/>
</dbReference>
<sequence>MLILHSTSGFRRGGEKHEKIDRLKVKGFGFLYEAHQYDFISWDVTANKQMYLIPATGDVAPDGVYFILRSVEGAWPVYSLFQEVEMSRKSWNNNGGPSSPAINKSYDGNALKRDVIFEHPTKGLLYISDQYPLLMKQAQVPQFLQLEQAFMQTLSSKETMLDIVKKYNVWAANNR</sequence>
<evidence type="ECO:0000313" key="2">
    <source>
        <dbReference type="Proteomes" id="UP000426027"/>
    </source>
</evidence>
<dbReference type="AlphaFoldDB" id="A0A6I6GXJ9"/>
<gene>
    <name evidence="1" type="ORF">GLV81_03645</name>
</gene>
<name>A0A6I6GXJ9_9BACT</name>
<organism evidence="1 2">
    <name type="scientific">Phnomibacter ginsenosidimutans</name>
    <dbReference type="NCBI Taxonomy" id="2676868"/>
    <lineage>
        <taxon>Bacteria</taxon>
        <taxon>Pseudomonadati</taxon>
        <taxon>Bacteroidota</taxon>
        <taxon>Chitinophagia</taxon>
        <taxon>Chitinophagales</taxon>
        <taxon>Chitinophagaceae</taxon>
        <taxon>Phnomibacter</taxon>
    </lineage>
</organism>
<protein>
    <submittedName>
        <fullName evidence="1">Uncharacterized protein</fullName>
    </submittedName>
</protein>
<dbReference type="KEGG" id="fls:GLV81_03645"/>